<gene>
    <name evidence="1" type="ORF">SAMEA2070301_03058</name>
</gene>
<keyword evidence="1" id="KW-0378">Hydrolase</keyword>
<reference evidence="1 2" key="1">
    <citation type="submission" date="2016-11" db="EMBL/GenBank/DDBJ databases">
        <authorList>
            <consortium name="Pathogen Informatics"/>
        </authorList>
    </citation>
    <scope>NUCLEOTIDE SEQUENCE [LARGE SCALE GENOMIC DNA]</scope>
    <source>
        <strain evidence="1 2">104</strain>
    </source>
</reference>
<evidence type="ECO:0000313" key="2">
    <source>
        <dbReference type="Proteomes" id="UP000185210"/>
    </source>
</evidence>
<dbReference type="Proteomes" id="UP000185210">
    <property type="component" value="Unassembled WGS sequence"/>
</dbReference>
<dbReference type="EMBL" id="FSHM01000004">
    <property type="protein sequence ID" value="SIB15934.1"/>
    <property type="molecule type" value="Genomic_DNA"/>
</dbReference>
<sequence>MTPLQRYIAEEIATDHIEGLLTRREAFRRLALLGVGATAAGALISACGTGNKPVAAPAPANSGAPPPGMDNVVVTEPITWRGPNGTLQGAWATAAEPRGTVLVIHENKGL</sequence>
<protein>
    <submittedName>
        <fullName evidence="1">Dienelactone hydrolase</fullName>
    </submittedName>
</protein>
<accession>A0AB38D184</accession>
<proteinExistence type="predicted"/>
<dbReference type="AlphaFoldDB" id="A0AB38D184"/>
<name>A0AB38D184_9MYCO</name>
<dbReference type="GO" id="GO:0016787">
    <property type="term" value="F:hydrolase activity"/>
    <property type="evidence" value="ECO:0007669"/>
    <property type="project" value="UniProtKB-KW"/>
</dbReference>
<comment type="caution">
    <text evidence="1">The sequence shown here is derived from an EMBL/GenBank/DDBJ whole genome shotgun (WGS) entry which is preliminary data.</text>
</comment>
<evidence type="ECO:0000313" key="1">
    <source>
        <dbReference type="EMBL" id="SIB15934.1"/>
    </source>
</evidence>
<organism evidence="1 2">
    <name type="scientific">Mycobacteroides abscessus subsp. abscessus</name>
    <dbReference type="NCBI Taxonomy" id="1185650"/>
    <lineage>
        <taxon>Bacteria</taxon>
        <taxon>Bacillati</taxon>
        <taxon>Actinomycetota</taxon>
        <taxon>Actinomycetes</taxon>
        <taxon>Mycobacteriales</taxon>
        <taxon>Mycobacteriaceae</taxon>
        <taxon>Mycobacteroides</taxon>
        <taxon>Mycobacteroides abscessus</taxon>
    </lineage>
</organism>